<feature type="transmembrane region" description="Helical" evidence="6">
    <location>
        <begin position="411"/>
        <end position="429"/>
    </location>
</feature>
<feature type="transmembrane region" description="Helical" evidence="6">
    <location>
        <begin position="152"/>
        <end position="172"/>
    </location>
</feature>
<evidence type="ECO:0000256" key="4">
    <source>
        <dbReference type="ARBA" id="ARBA00022989"/>
    </source>
</evidence>
<feature type="transmembrane region" description="Helical" evidence="6">
    <location>
        <begin position="90"/>
        <end position="115"/>
    </location>
</feature>
<gene>
    <name evidence="7" type="primary">potE</name>
    <name evidence="7" type="ORF">H5985_06440</name>
</gene>
<dbReference type="Pfam" id="PF13520">
    <property type="entry name" value="AA_permease_2"/>
    <property type="match status" value="1"/>
</dbReference>
<dbReference type="HAMAP" id="MF_02073">
    <property type="entry name" value="Putrescine_transp"/>
    <property type="match status" value="1"/>
</dbReference>
<evidence type="ECO:0000256" key="2">
    <source>
        <dbReference type="ARBA" id="ARBA00022475"/>
    </source>
</evidence>
<protein>
    <recommendedName>
        <fullName evidence="6">Putrescine transporter</fullName>
    </recommendedName>
</protein>
<keyword evidence="8" id="KW-1185">Reference proteome</keyword>
<dbReference type="InterPro" id="IPR050367">
    <property type="entry name" value="APC_superfamily"/>
</dbReference>
<organism evidence="7 8">
    <name type="scientific">Parasutterella secunda</name>
    <dbReference type="NCBI Taxonomy" id="626947"/>
    <lineage>
        <taxon>Bacteria</taxon>
        <taxon>Pseudomonadati</taxon>
        <taxon>Pseudomonadota</taxon>
        <taxon>Betaproteobacteria</taxon>
        <taxon>Burkholderiales</taxon>
        <taxon>Sutterellaceae</taxon>
        <taxon>Parasutterella</taxon>
    </lineage>
</organism>
<feature type="transmembrane region" description="Helical" evidence="6">
    <location>
        <begin position="389"/>
        <end position="405"/>
    </location>
</feature>
<feature type="transmembrane region" description="Helical" evidence="6">
    <location>
        <begin position="223"/>
        <end position="241"/>
    </location>
</feature>
<evidence type="ECO:0000313" key="8">
    <source>
        <dbReference type="Proteomes" id="UP000777002"/>
    </source>
</evidence>
<evidence type="ECO:0000256" key="5">
    <source>
        <dbReference type="ARBA" id="ARBA00023136"/>
    </source>
</evidence>
<dbReference type="PANTHER" id="PTHR42770:SF6">
    <property type="entry name" value="PUTRESCINE TRANSPORTER POTE"/>
    <property type="match status" value="1"/>
</dbReference>
<name>A0ABS2GU42_9BURK</name>
<feature type="transmembrane region" description="Helical" evidence="6">
    <location>
        <begin position="361"/>
        <end position="377"/>
    </location>
</feature>
<keyword evidence="2 6" id="KW-1003">Cell membrane</keyword>
<dbReference type="InterPro" id="IPR002293">
    <property type="entry name" value="AA/rel_permease1"/>
</dbReference>
<dbReference type="NCBIfam" id="NF007938">
    <property type="entry name" value="PRK10655.1"/>
    <property type="match status" value="1"/>
</dbReference>
<comment type="similarity">
    <text evidence="6">Belongs to the amino acid-polyamine-organocation (APC) superfamily. Basic amino acid/polyamine antiporter (APA) (TC 2.A.3.2) family.</text>
</comment>
<comment type="subcellular location">
    <subcellularLocation>
        <location evidence="6">Cell inner membrane</location>
        <topology evidence="6">Multi-pass membrane protein</topology>
    </subcellularLocation>
    <subcellularLocation>
        <location evidence="1">Cell membrane</location>
        <topology evidence="1">Multi-pass membrane protein</topology>
    </subcellularLocation>
</comment>
<feature type="transmembrane region" description="Helical" evidence="6">
    <location>
        <begin position="321"/>
        <end position="341"/>
    </location>
</feature>
<dbReference type="InterPro" id="IPR027566">
    <property type="entry name" value="Symport/antiport_PotE"/>
</dbReference>
<sequence>MTNIEKPKMTCLQLTMAVMLNMLGSSIILMPTKLAEVGTQSILAWLVTISGATAIAYTFAKCGMFSRKSGGLGGYASYAFGKSGSFIANFSYGVSLIIANLTIAISIVGYVMVLFDWNLTPLEMGMASIFVIWLCSLPNIGGARFIGRLSHFSNYGILIPIIILTVIGWNWFSVDRYVGAWNPQNLTPFEGLSAAISMTLWGFLGLETACANSEAVENPEKSVPKAMVLATIGAGIVYILANNISFGIVDNAVLSRSTAPFGLVFATMFSPEVGKFVMALMALACAGCLTSWQFTIAEVFRVSSKEGYFPKIFSKVSRLNVPIIGIIIILLLQSLAVLLTIDPRLEQQFYILKDLAVVTNLVPYLLAFAAVNVILHREPVNNPALVRRTTIIASFASAYSLYALYACGPNAMMWGALATFVGIWLYGYAAKSLEIKGKLQGNE</sequence>
<evidence type="ECO:0000313" key="7">
    <source>
        <dbReference type="EMBL" id="MBM6928904.1"/>
    </source>
</evidence>
<dbReference type="EMBL" id="JACJKX010000011">
    <property type="protein sequence ID" value="MBM6928904.1"/>
    <property type="molecule type" value="Genomic_DNA"/>
</dbReference>
<dbReference type="Gene3D" id="1.20.1740.10">
    <property type="entry name" value="Amino acid/polyamine transporter I"/>
    <property type="match status" value="1"/>
</dbReference>
<accession>A0ABS2GU42</accession>
<keyword evidence="6" id="KW-0813">Transport</keyword>
<reference evidence="7 8" key="1">
    <citation type="journal article" date="2021" name="Sci. Rep.">
        <title>The distribution of antibiotic resistance genes in chicken gut microbiota commensals.</title>
        <authorList>
            <person name="Juricova H."/>
            <person name="Matiasovicova J."/>
            <person name="Kubasova T."/>
            <person name="Cejkova D."/>
            <person name="Rychlik I."/>
        </authorList>
    </citation>
    <scope>NUCLEOTIDE SEQUENCE [LARGE SCALE GENOMIC DNA]</scope>
    <source>
        <strain evidence="7 8">An562</strain>
    </source>
</reference>
<dbReference type="PIRSF" id="PIRSF006060">
    <property type="entry name" value="AA_transporter"/>
    <property type="match status" value="1"/>
</dbReference>
<comment type="caution">
    <text evidence="7">The sequence shown here is derived from an EMBL/GenBank/DDBJ whole genome shotgun (WGS) entry which is preliminary data.</text>
</comment>
<evidence type="ECO:0000256" key="1">
    <source>
        <dbReference type="ARBA" id="ARBA00004651"/>
    </source>
</evidence>
<dbReference type="Proteomes" id="UP000777002">
    <property type="component" value="Unassembled WGS sequence"/>
</dbReference>
<keyword evidence="3 6" id="KW-0812">Transmembrane</keyword>
<evidence type="ECO:0000256" key="3">
    <source>
        <dbReference type="ARBA" id="ARBA00022692"/>
    </source>
</evidence>
<feature type="transmembrane region" description="Helical" evidence="6">
    <location>
        <begin position="121"/>
        <end position="140"/>
    </location>
</feature>
<proteinExistence type="inferred from homology"/>
<dbReference type="PANTHER" id="PTHR42770">
    <property type="entry name" value="AMINO ACID TRANSPORTER-RELATED"/>
    <property type="match status" value="1"/>
</dbReference>
<feature type="transmembrane region" description="Helical" evidence="6">
    <location>
        <begin position="276"/>
        <end position="300"/>
    </location>
</feature>
<feature type="transmembrane region" description="Helical" evidence="6">
    <location>
        <begin position="192"/>
        <end position="211"/>
    </location>
</feature>
<feature type="transmembrane region" description="Helical" evidence="6">
    <location>
        <begin position="42"/>
        <end position="60"/>
    </location>
</feature>
<evidence type="ECO:0000256" key="6">
    <source>
        <dbReference type="HAMAP-Rule" id="MF_02073"/>
    </source>
</evidence>
<keyword evidence="5 6" id="KW-0472">Membrane</keyword>
<keyword evidence="6" id="KW-0997">Cell inner membrane</keyword>
<keyword evidence="4 6" id="KW-1133">Transmembrane helix</keyword>
<feature type="transmembrane region" description="Helical" evidence="6">
    <location>
        <begin position="12"/>
        <end position="30"/>
    </location>
</feature>